<dbReference type="EMBL" id="CR382135">
    <property type="protein sequence ID" value="CAG86315.2"/>
    <property type="molecule type" value="Genomic_DNA"/>
</dbReference>
<dbReference type="GeneID" id="2900061"/>
<name>Q6BU80_DEBHA</name>
<reference evidence="1 2" key="1">
    <citation type="journal article" date="2004" name="Nature">
        <title>Genome evolution in yeasts.</title>
        <authorList>
            <consortium name="Genolevures"/>
            <person name="Dujon B."/>
            <person name="Sherman D."/>
            <person name="Fischer G."/>
            <person name="Durrens P."/>
            <person name="Casaregola S."/>
            <person name="Lafontaine I."/>
            <person name="de Montigny J."/>
            <person name="Marck C."/>
            <person name="Neuveglise C."/>
            <person name="Talla E."/>
            <person name="Goffard N."/>
            <person name="Frangeul L."/>
            <person name="Aigle M."/>
            <person name="Anthouard V."/>
            <person name="Babour A."/>
            <person name="Barbe V."/>
            <person name="Barnay S."/>
            <person name="Blanchin S."/>
            <person name="Beckerich J.M."/>
            <person name="Beyne E."/>
            <person name="Bleykasten C."/>
            <person name="Boisrame A."/>
            <person name="Boyer J."/>
            <person name="Cattolico L."/>
            <person name="Confanioleri F."/>
            <person name="de Daruvar A."/>
            <person name="Despons L."/>
            <person name="Fabre E."/>
            <person name="Fairhead C."/>
            <person name="Ferry-Dumazet H."/>
            <person name="Groppi A."/>
            <person name="Hantraye F."/>
            <person name="Hennequin C."/>
            <person name="Jauniaux N."/>
            <person name="Joyet P."/>
            <person name="Kachouri R."/>
            <person name="Kerrest A."/>
            <person name="Koszul R."/>
            <person name="Lemaire M."/>
            <person name="Lesur I."/>
            <person name="Ma L."/>
            <person name="Muller H."/>
            <person name="Nicaud J.M."/>
            <person name="Nikolski M."/>
            <person name="Oztas S."/>
            <person name="Ozier-Kalogeropoulos O."/>
            <person name="Pellenz S."/>
            <person name="Potier S."/>
            <person name="Richard G.F."/>
            <person name="Straub M.L."/>
            <person name="Suleau A."/>
            <person name="Swennene D."/>
            <person name="Tekaia F."/>
            <person name="Wesolowski-Louvel M."/>
            <person name="Westhof E."/>
            <person name="Wirth B."/>
            <person name="Zeniou-Meyer M."/>
            <person name="Zivanovic I."/>
            <person name="Bolotin-Fukuhara M."/>
            <person name="Thierry A."/>
            <person name="Bouchier C."/>
            <person name="Caudron B."/>
            <person name="Scarpelli C."/>
            <person name="Gaillardin C."/>
            <person name="Weissenbach J."/>
            <person name="Wincker P."/>
            <person name="Souciet J.L."/>
        </authorList>
    </citation>
    <scope>NUCLEOTIDE SEQUENCE [LARGE SCALE GENOMIC DNA]</scope>
    <source>
        <strain evidence="2">ATCC 36239 / CBS 767 / BCRC 21394 / JCM 1990 / NBRC 0083 / IGC 2968</strain>
    </source>
</reference>
<proteinExistence type="predicted"/>
<evidence type="ECO:0000313" key="2">
    <source>
        <dbReference type="Proteomes" id="UP000000599"/>
    </source>
</evidence>
<dbReference type="RefSeq" id="XP_458239.2">
    <property type="nucleotide sequence ID" value="XM_458239.1"/>
</dbReference>
<protein>
    <submittedName>
        <fullName evidence="1">DEHA2C12958p</fullName>
    </submittedName>
</protein>
<organism evidence="1 2">
    <name type="scientific">Debaryomyces hansenii (strain ATCC 36239 / CBS 767 / BCRC 21394 / JCM 1990 / NBRC 0083 / IGC 2968)</name>
    <name type="common">Yeast</name>
    <name type="synonym">Torulaspora hansenii</name>
    <dbReference type="NCBI Taxonomy" id="284592"/>
    <lineage>
        <taxon>Eukaryota</taxon>
        <taxon>Fungi</taxon>
        <taxon>Dikarya</taxon>
        <taxon>Ascomycota</taxon>
        <taxon>Saccharomycotina</taxon>
        <taxon>Pichiomycetes</taxon>
        <taxon>Debaryomycetaceae</taxon>
        <taxon>Debaryomyces</taxon>
    </lineage>
</organism>
<dbReference type="KEGG" id="dha:DEHA2C12958g"/>
<dbReference type="AlphaFoldDB" id="Q6BU80"/>
<dbReference type="HOGENOM" id="CLU_2605978_0_0_1"/>
<keyword evidence="2" id="KW-1185">Reference proteome</keyword>
<dbReference type="VEuPathDB" id="FungiDB:DEHA2C12958g"/>
<dbReference type="Proteomes" id="UP000000599">
    <property type="component" value="Chromosome C"/>
</dbReference>
<dbReference type="InParanoid" id="Q6BU80"/>
<sequence>MAGATVPTVVYKAHIDLVTDSQHSVRGLMVQHPVGGGGNYSTHRRFVSQPLRSLIGFASIGIAAIIRRETHTPTPPLTP</sequence>
<gene>
    <name evidence="1" type="ordered locus">DEHA2C12958g</name>
</gene>
<evidence type="ECO:0000313" key="1">
    <source>
        <dbReference type="EMBL" id="CAG86315.2"/>
    </source>
</evidence>
<accession>Q6BU80</accession>